<evidence type="ECO:0000256" key="1">
    <source>
        <dbReference type="ARBA" id="ARBA00023239"/>
    </source>
</evidence>
<organism evidence="2 3">
    <name type="scientific">Streptomyces apricus</name>
    <dbReference type="NCBI Taxonomy" id="1828112"/>
    <lineage>
        <taxon>Bacteria</taxon>
        <taxon>Bacillati</taxon>
        <taxon>Actinomycetota</taxon>
        <taxon>Actinomycetes</taxon>
        <taxon>Kitasatosporales</taxon>
        <taxon>Streptomycetaceae</taxon>
        <taxon>Streptomyces</taxon>
    </lineage>
</organism>
<dbReference type="GO" id="GO:0010333">
    <property type="term" value="F:terpene synthase activity"/>
    <property type="evidence" value="ECO:0007669"/>
    <property type="project" value="InterPro"/>
</dbReference>
<dbReference type="AlphaFoldDB" id="A0A5B0AYX9"/>
<dbReference type="Pfam" id="PF19086">
    <property type="entry name" value="Terpene_syn_C_2"/>
    <property type="match status" value="1"/>
</dbReference>
<comment type="caution">
    <text evidence="2">The sequence shown here is derived from an EMBL/GenBank/DDBJ whole genome shotgun (WGS) entry which is preliminary data.</text>
</comment>
<dbReference type="OrthoDB" id="2989600at2"/>
<dbReference type="SUPFAM" id="SSF48576">
    <property type="entry name" value="Terpenoid synthases"/>
    <property type="match status" value="1"/>
</dbReference>
<gene>
    <name evidence="2" type="ORF">FGF04_19390</name>
</gene>
<dbReference type="InterPro" id="IPR034686">
    <property type="entry name" value="Terpene_cyclase-like_2"/>
</dbReference>
<sequence>MHGLAGKETAITTTGVALPYPVRVNPYLNDSYAESEAWARSMGMLSRNHRGSEGIWTPERFRRIAVPDLAAKIAPDAEPADLLLINQALVWIFAYDDYFTSAHKQVRDREGGWEYARRLCDFIGPDLGLSVPEPRDPVERGLVDLWPRLATGRSSYWRREFTRAIHDFIIGAALELENICDDRVPDLIHFVKLRRQTFAGGTGACFAAMSTRAEIPERIRDTEAVASLLDAFIDVMALGNEAVSYDMEINDEGEVNNLMLVLQDLAGDTGDGLGEAHRIATRLIVDRVEYFNHSVEIKLPQLATDIGLSADELAQMRAWIRGAESYLSGLYDWYDSTARYKGGVQGA</sequence>
<accession>A0A5B0AYX9</accession>
<keyword evidence="3" id="KW-1185">Reference proteome</keyword>
<reference evidence="2 3" key="1">
    <citation type="submission" date="2019-05" db="EMBL/GenBank/DDBJ databases">
        <authorList>
            <person name="Hariharan J."/>
            <person name="Choudoir M.J."/>
            <person name="Diebold P."/>
            <person name="Panke-Buisse K."/>
            <person name="Buckley D.H."/>
        </authorList>
    </citation>
    <scope>NUCLEOTIDE SEQUENCE [LARGE SCALE GENOMIC DNA]</scope>
    <source>
        <strain evidence="2 3">SUN51</strain>
    </source>
</reference>
<dbReference type="RefSeq" id="WP_149512580.1">
    <property type="nucleotide sequence ID" value="NZ_VDFC01000043.1"/>
</dbReference>
<dbReference type="SFLD" id="SFLDG01020">
    <property type="entry name" value="Terpene_Cyclase_Like_2"/>
    <property type="match status" value="1"/>
</dbReference>
<keyword evidence="1" id="KW-0456">Lyase</keyword>
<dbReference type="EMBL" id="VDFC01000043">
    <property type="protein sequence ID" value="KAA0933735.1"/>
    <property type="molecule type" value="Genomic_DNA"/>
</dbReference>
<name>A0A5B0AYX9_9ACTN</name>
<evidence type="ECO:0000313" key="3">
    <source>
        <dbReference type="Proteomes" id="UP000324965"/>
    </source>
</evidence>
<proteinExistence type="predicted"/>
<evidence type="ECO:0000313" key="2">
    <source>
        <dbReference type="EMBL" id="KAA0933735.1"/>
    </source>
</evidence>
<dbReference type="InterPro" id="IPR008949">
    <property type="entry name" value="Isoprenoid_synthase_dom_sf"/>
</dbReference>
<dbReference type="Gene3D" id="1.10.600.10">
    <property type="entry name" value="Farnesyl Diphosphate Synthase"/>
    <property type="match status" value="1"/>
</dbReference>
<dbReference type="SFLD" id="SFLDS00005">
    <property type="entry name" value="Isoprenoid_Synthase_Type_I"/>
    <property type="match status" value="1"/>
</dbReference>
<protein>
    <submittedName>
        <fullName evidence="2">Uncharacterized protein</fullName>
    </submittedName>
</protein>
<dbReference type="Proteomes" id="UP000324965">
    <property type="component" value="Unassembled WGS sequence"/>
</dbReference>